<evidence type="ECO:0000256" key="3">
    <source>
        <dbReference type="ARBA" id="ARBA00023134"/>
    </source>
</evidence>
<evidence type="ECO:0000259" key="6">
    <source>
        <dbReference type="Pfam" id="PF21018"/>
    </source>
</evidence>
<reference evidence="7" key="1">
    <citation type="submission" date="2020-04" db="EMBL/GenBank/DDBJ databases">
        <title>Deep metagenomics examines the oral microbiome during advanced dental caries in children, revealing novel taxa and co-occurrences with host molecules.</title>
        <authorList>
            <person name="Baker J.L."/>
            <person name="Morton J.T."/>
            <person name="Dinis M."/>
            <person name="Alvarez R."/>
            <person name="Tran N.C."/>
            <person name="Knight R."/>
            <person name="Edlund A."/>
        </authorList>
    </citation>
    <scope>NUCLEOTIDE SEQUENCE</scope>
    <source>
        <strain evidence="7">JCVI_22A_bin.2</strain>
    </source>
</reference>
<dbReference type="Gene3D" id="3.30.70.870">
    <property type="entry name" value="Elongation Factor G (Translational Gtpase), domain 3"/>
    <property type="match status" value="1"/>
</dbReference>
<dbReference type="Pfam" id="PF03144">
    <property type="entry name" value="GTP_EFTU_D2"/>
    <property type="match status" value="1"/>
</dbReference>
<proteinExistence type="predicted"/>
<dbReference type="CDD" id="cd03691">
    <property type="entry name" value="BipA_TypA_II"/>
    <property type="match status" value="1"/>
</dbReference>
<dbReference type="SUPFAM" id="SSF50447">
    <property type="entry name" value="Translation proteins"/>
    <property type="match status" value="1"/>
</dbReference>
<dbReference type="Pfam" id="PF21018">
    <property type="entry name" value="BipA_C"/>
    <property type="match status" value="1"/>
</dbReference>
<dbReference type="InterPro" id="IPR035647">
    <property type="entry name" value="EFG_III/V"/>
</dbReference>
<evidence type="ECO:0000256" key="2">
    <source>
        <dbReference type="ARBA" id="ARBA00022917"/>
    </source>
</evidence>
<keyword evidence="1" id="KW-0547">Nucleotide-binding</keyword>
<dbReference type="InterPro" id="IPR009000">
    <property type="entry name" value="Transl_B-barrel_sf"/>
</dbReference>
<gene>
    <name evidence="7" type="ORF">HXK23_05005</name>
</gene>
<dbReference type="Gene3D" id="2.40.30.10">
    <property type="entry name" value="Translation factors"/>
    <property type="match status" value="1"/>
</dbReference>
<evidence type="ECO:0000259" key="5">
    <source>
        <dbReference type="Pfam" id="PF03144"/>
    </source>
</evidence>
<dbReference type="Proteomes" id="UP000772566">
    <property type="component" value="Unassembled WGS sequence"/>
</dbReference>
<dbReference type="AlphaFoldDB" id="A0A930YTB6"/>
<dbReference type="GO" id="GO:0032790">
    <property type="term" value="P:ribosome disassembly"/>
    <property type="evidence" value="ECO:0007669"/>
    <property type="project" value="TreeGrafter"/>
</dbReference>
<evidence type="ECO:0000313" key="7">
    <source>
        <dbReference type="EMBL" id="MBF4809558.1"/>
    </source>
</evidence>
<feature type="domain" description="Translation elongation factor EFTu-like" evidence="5">
    <location>
        <begin position="15"/>
        <end position="84"/>
    </location>
</feature>
<protein>
    <submittedName>
        <fullName evidence="7">Translational GTPase TypA</fullName>
    </submittedName>
</protein>
<dbReference type="PANTHER" id="PTHR43261:SF1">
    <property type="entry name" value="RIBOSOME-RELEASING FACTOR 2, MITOCHONDRIAL"/>
    <property type="match status" value="1"/>
</dbReference>
<dbReference type="InterPro" id="IPR004161">
    <property type="entry name" value="EFTu-like_2"/>
</dbReference>
<feature type="domain" description="Elongation factor EFG" evidence="4">
    <location>
        <begin position="193"/>
        <end position="276"/>
    </location>
</feature>
<sequence length="404" mass="44863">LAMQCVTIDHSDYLGRIGIGRVYSGTVHTGDKILVVKNDGSRAMSQVKQLFTFDYLGRKECDEVDAGDIAAIVGVDKTDIGDVYTDPENPVELDPIEIDPPTLSIIFEPSTSPLVGREGDIVGGRQLKERLMTERENNVTMRIEELPDKTGIEVSGRGILHLSVLMESMRREGFEFQVGRPRVLFKKDAQGHTLEPIEQAVVECNPEYAGKVIEVFGNVGGTMSIMDTGETQTHLEFKIPTRGIMGLKTRVMNVTHGDAVFYHTFLEYGPFAGDIGSRQNGAMISMSTEKAVAYALGTLQERGQLFVSPGVECYEGMLVGERSRPGDMVVNIARTKSLGNQRSSTADISVQLTPPRLFTLEEALEYIMDDELVEITPQNIRMRKRILSETERRKWAVRNGMVKK</sequence>
<dbReference type="InterPro" id="IPR000640">
    <property type="entry name" value="EFG_V-like"/>
</dbReference>
<comment type="caution">
    <text evidence="7">The sequence shown here is derived from an EMBL/GenBank/DDBJ whole genome shotgun (WGS) entry which is preliminary data.</text>
</comment>
<dbReference type="GO" id="GO:0005525">
    <property type="term" value="F:GTP binding"/>
    <property type="evidence" value="ECO:0007669"/>
    <property type="project" value="UniProtKB-KW"/>
</dbReference>
<keyword evidence="3" id="KW-0342">GTP-binding</keyword>
<evidence type="ECO:0000259" key="4">
    <source>
        <dbReference type="Pfam" id="PF00679"/>
    </source>
</evidence>
<dbReference type="Pfam" id="PF00679">
    <property type="entry name" value="EFG_C"/>
    <property type="match status" value="1"/>
</dbReference>
<dbReference type="Gene3D" id="2.40.50.250">
    <property type="entry name" value="bipa protein"/>
    <property type="match status" value="1"/>
</dbReference>
<dbReference type="FunFam" id="2.40.50.250:FF:000001">
    <property type="entry name" value="GTP-binding protein TypA"/>
    <property type="match status" value="1"/>
</dbReference>
<evidence type="ECO:0000313" key="8">
    <source>
        <dbReference type="Proteomes" id="UP000772566"/>
    </source>
</evidence>
<dbReference type="InterPro" id="IPR048876">
    <property type="entry name" value="BipA_C"/>
</dbReference>
<dbReference type="GO" id="GO:0006412">
    <property type="term" value="P:translation"/>
    <property type="evidence" value="ECO:0007669"/>
    <property type="project" value="UniProtKB-KW"/>
</dbReference>
<evidence type="ECO:0000256" key="1">
    <source>
        <dbReference type="ARBA" id="ARBA00022741"/>
    </source>
</evidence>
<feature type="non-terminal residue" evidence="7">
    <location>
        <position position="1"/>
    </location>
</feature>
<dbReference type="Gene3D" id="3.30.70.240">
    <property type="match status" value="1"/>
</dbReference>
<keyword evidence="2" id="KW-0648">Protein biosynthesis</keyword>
<accession>A0A930YTB6</accession>
<dbReference type="InterPro" id="IPR042116">
    <property type="entry name" value="TypA/BipA_C"/>
</dbReference>
<dbReference type="PANTHER" id="PTHR43261">
    <property type="entry name" value="TRANSLATION ELONGATION FACTOR G-RELATED"/>
    <property type="match status" value="1"/>
</dbReference>
<name>A0A930YTB6_9ACTN</name>
<dbReference type="SUPFAM" id="SSF54980">
    <property type="entry name" value="EF-G C-terminal domain-like"/>
    <property type="match status" value="2"/>
</dbReference>
<feature type="domain" description="TypA/BipA C-terminal" evidence="6">
    <location>
        <begin position="280"/>
        <end position="388"/>
    </location>
</feature>
<dbReference type="EMBL" id="JABZGT010000313">
    <property type="protein sequence ID" value="MBF4809558.1"/>
    <property type="molecule type" value="Genomic_DNA"/>
</dbReference>
<organism evidence="7 8">
    <name type="scientific">Lancefieldella parvula</name>
    <dbReference type="NCBI Taxonomy" id="1382"/>
    <lineage>
        <taxon>Bacteria</taxon>
        <taxon>Bacillati</taxon>
        <taxon>Actinomycetota</taxon>
        <taxon>Coriobacteriia</taxon>
        <taxon>Coriobacteriales</taxon>
        <taxon>Atopobiaceae</taxon>
        <taxon>Lancefieldella</taxon>
    </lineage>
</organism>
<dbReference type="InterPro" id="IPR047042">
    <property type="entry name" value="BipA_II"/>
</dbReference>